<dbReference type="EMBL" id="QDEB01006226">
    <property type="protein sequence ID" value="RZC42660.1"/>
    <property type="molecule type" value="Genomic_DNA"/>
</dbReference>
<keyword evidence="1" id="KW-0732">Signal</keyword>
<proteinExistence type="predicted"/>
<dbReference type="AlphaFoldDB" id="A0A482WBZ3"/>
<dbReference type="Proteomes" id="UP000292052">
    <property type="component" value="Unassembled WGS sequence"/>
</dbReference>
<comment type="caution">
    <text evidence="2">The sequence shown here is derived from an EMBL/GenBank/DDBJ whole genome shotgun (WGS) entry which is preliminary data.</text>
</comment>
<sequence length="134" mass="14110">MKMFLTLLVASLAIGQSLAVGPIECYQCNPVTKECDIGEAAVVKCGNNAVCDTHVKEGSPDQTKALRRCAIPNAQGMTSCTPGYSCHVCNTNLCNKPPEPTATQPSATEQPSAATAAKFAWVGWVVVGAMLYMD</sequence>
<feature type="signal peptide" evidence="1">
    <location>
        <begin position="1"/>
        <end position="19"/>
    </location>
</feature>
<gene>
    <name evidence="2" type="ORF">BDFB_008781</name>
</gene>
<organism evidence="2 3">
    <name type="scientific">Asbolus verrucosus</name>
    <name type="common">Desert ironclad beetle</name>
    <dbReference type="NCBI Taxonomy" id="1661398"/>
    <lineage>
        <taxon>Eukaryota</taxon>
        <taxon>Metazoa</taxon>
        <taxon>Ecdysozoa</taxon>
        <taxon>Arthropoda</taxon>
        <taxon>Hexapoda</taxon>
        <taxon>Insecta</taxon>
        <taxon>Pterygota</taxon>
        <taxon>Neoptera</taxon>
        <taxon>Endopterygota</taxon>
        <taxon>Coleoptera</taxon>
        <taxon>Polyphaga</taxon>
        <taxon>Cucujiformia</taxon>
        <taxon>Tenebrionidae</taxon>
        <taxon>Pimeliinae</taxon>
        <taxon>Asbolus</taxon>
    </lineage>
</organism>
<dbReference type="SUPFAM" id="SSF57302">
    <property type="entry name" value="Snake toxin-like"/>
    <property type="match status" value="1"/>
</dbReference>
<reference evidence="2 3" key="1">
    <citation type="submission" date="2017-03" db="EMBL/GenBank/DDBJ databases">
        <title>Genome of the blue death feigning beetle - Asbolus verrucosus.</title>
        <authorList>
            <person name="Rider S.D."/>
        </authorList>
    </citation>
    <scope>NUCLEOTIDE SEQUENCE [LARGE SCALE GENOMIC DNA]</scope>
    <source>
        <strain evidence="2">Butters</strain>
        <tissue evidence="2">Head and leg muscle</tissue>
    </source>
</reference>
<evidence type="ECO:0000256" key="1">
    <source>
        <dbReference type="SAM" id="SignalP"/>
    </source>
</evidence>
<protein>
    <submittedName>
        <fullName evidence="2">Uncharacterized protein</fullName>
    </submittedName>
</protein>
<evidence type="ECO:0000313" key="2">
    <source>
        <dbReference type="EMBL" id="RZC42660.1"/>
    </source>
</evidence>
<evidence type="ECO:0000313" key="3">
    <source>
        <dbReference type="Proteomes" id="UP000292052"/>
    </source>
</evidence>
<dbReference type="OrthoDB" id="6668950at2759"/>
<feature type="chain" id="PRO_5019734920" evidence="1">
    <location>
        <begin position="20"/>
        <end position="134"/>
    </location>
</feature>
<accession>A0A482WBZ3</accession>
<keyword evidence="3" id="KW-1185">Reference proteome</keyword>
<dbReference type="InterPro" id="IPR045860">
    <property type="entry name" value="Snake_toxin-like_sf"/>
</dbReference>
<name>A0A482WBZ3_ASBVE</name>